<organism evidence="2 3">
    <name type="scientific">Halanaerobium polyolivorans</name>
    <dbReference type="NCBI Taxonomy" id="2886943"/>
    <lineage>
        <taxon>Bacteria</taxon>
        <taxon>Bacillati</taxon>
        <taxon>Bacillota</taxon>
        <taxon>Clostridia</taxon>
        <taxon>Halanaerobiales</taxon>
        <taxon>Halanaerobiaceae</taxon>
        <taxon>Halanaerobium</taxon>
    </lineage>
</organism>
<dbReference type="Proteomes" id="UP001199296">
    <property type="component" value="Unassembled WGS sequence"/>
</dbReference>
<dbReference type="GO" id="GO:0003677">
    <property type="term" value="F:DNA binding"/>
    <property type="evidence" value="ECO:0007669"/>
    <property type="project" value="InterPro"/>
</dbReference>
<feature type="domain" description="HTH rpiR-type" evidence="1">
    <location>
        <begin position="7"/>
        <end position="85"/>
    </location>
</feature>
<accession>A0AAW4X1U0</accession>
<evidence type="ECO:0000313" key="3">
    <source>
        <dbReference type="Proteomes" id="UP001199296"/>
    </source>
</evidence>
<evidence type="ECO:0000259" key="1">
    <source>
        <dbReference type="PROSITE" id="PS51071"/>
    </source>
</evidence>
<dbReference type="Pfam" id="PF01418">
    <property type="entry name" value="HTH_6"/>
    <property type="match status" value="2"/>
</dbReference>
<dbReference type="AlphaFoldDB" id="A0AAW4X1U0"/>
<dbReference type="PANTHER" id="PTHR30514:SF21">
    <property type="entry name" value="RPIR-FAMILY TRANSCRIPTIONAL REGULATOR"/>
    <property type="match status" value="1"/>
</dbReference>
<gene>
    <name evidence="2" type="ORF">LJ207_10715</name>
</gene>
<dbReference type="InterPro" id="IPR009057">
    <property type="entry name" value="Homeodomain-like_sf"/>
</dbReference>
<feature type="domain" description="HTH rpiR-type" evidence="1">
    <location>
        <begin position="98"/>
        <end position="175"/>
    </location>
</feature>
<sequence length="412" mass="47078">MTDYNTTGVFARIENVLENGSLTKTQTKIADYILKYPYSASIITIKQLAEETKSGQSTVVRLVDELNLEGFKDFQDRLKAELASLQKTDSAYSKNYTIMDIINTYLNKDLLTDIQKNIAAYIKNNPEKVINSTADDIADNLSISSSTLIRFVQNQLHLDGFSDFKKILSNELSQDAQAKTEEFDIELPKDSYSEKNIAKNISNLTFPSENIESWGNQYEAFKKNLEKWEVFKSAAESFFEYLYAADNILIYDDNKMTEYILHRRLNTMGFVNSYCNSQKICLDNIDGIRKRSELRKSKLLQMIKEHSVSNFNSALASKLSKYSNLLIIVCSTSCDQSLIRIIKKAKGFNFDIAILKIKECQEEIVQLEGVDLKINIGDEFGGTEAVVNEMMFFELLNFQIQKMLREKGLNLV</sequence>
<keyword evidence="3" id="KW-1185">Reference proteome</keyword>
<dbReference type="PROSITE" id="PS51071">
    <property type="entry name" value="HTH_RPIR"/>
    <property type="match status" value="2"/>
</dbReference>
<dbReference type="InterPro" id="IPR047640">
    <property type="entry name" value="RpiR-like"/>
</dbReference>
<dbReference type="SUPFAM" id="SSF46689">
    <property type="entry name" value="Homeodomain-like"/>
    <property type="match status" value="2"/>
</dbReference>
<dbReference type="Gene3D" id="1.10.10.10">
    <property type="entry name" value="Winged helix-like DNA-binding domain superfamily/Winged helix DNA-binding domain"/>
    <property type="match status" value="2"/>
</dbReference>
<dbReference type="GO" id="GO:0003700">
    <property type="term" value="F:DNA-binding transcription factor activity"/>
    <property type="evidence" value="ECO:0007669"/>
    <property type="project" value="InterPro"/>
</dbReference>
<comment type="caution">
    <text evidence="2">The sequence shown here is derived from an EMBL/GenBank/DDBJ whole genome shotgun (WGS) entry which is preliminary data.</text>
</comment>
<dbReference type="EMBL" id="JAJFAT010000017">
    <property type="protein sequence ID" value="MCC3145796.1"/>
    <property type="molecule type" value="Genomic_DNA"/>
</dbReference>
<dbReference type="PANTHER" id="PTHR30514">
    <property type="entry name" value="GLUCOKINASE"/>
    <property type="match status" value="1"/>
</dbReference>
<evidence type="ECO:0000313" key="2">
    <source>
        <dbReference type="EMBL" id="MCC3145796.1"/>
    </source>
</evidence>
<dbReference type="GO" id="GO:0097367">
    <property type="term" value="F:carbohydrate derivative binding"/>
    <property type="evidence" value="ECO:0007669"/>
    <property type="project" value="InterPro"/>
</dbReference>
<name>A0AAW4X1U0_9FIRM</name>
<proteinExistence type="predicted"/>
<dbReference type="InterPro" id="IPR000281">
    <property type="entry name" value="HTH_RpiR"/>
</dbReference>
<protein>
    <recommendedName>
        <fullName evidence="1">HTH rpiR-type domain-containing protein</fullName>
    </recommendedName>
</protein>
<dbReference type="InterPro" id="IPR036388">
    <property type="entry name" value="WH-like_DNA-bd_sf"/>
</dbReference>
<dbReference type="RefSeq" id="WP_229346496.1">
    <property type="nucleotide sequence ID" value="NZ_JAJFAT010000017.1"/>
</dbReference>
<reference evidence="2 3" key="1">
    <citation type="submission" date="2021-10" db="EMBL/GenBank/DDBJ databases">
        <authorList>
            <person name="Grouzdev D.S."/>
            <person name="Pantiukh K.S."/>
            <person name="Krutkina M.S."/>
        </authorList>
    </citation>
    <scope>NUCLEOTIDE SEQUENCE [LARGE SCALE GENOMIC DNA]</scope>
    <source>
        <strain evidence="2 3">Z-7514</strain>
    </source>
</reference>